<dbReference type="Proteomes" id="UP000034416">
    <property type="component" value="Unassembled WGS sequence"/>
</dbReference>
<evidence type="ECO:0000313" key="5">
    <source>
        <dbReference type="Proteomes" id="UP000192327"/>
    </source>
</evidence>
<evidence type="ECO:0000313" key="6">
    <source>
        <dbReference type="Proteomes" id="UP000321797"/>
    </source>
</evidence>
<reference evidence="3 6" key="4">
    <citation type="submission" date="2018-09" db="EMBL/GenBank/DDBJ databases">
        <title>Metagenome Assembled Genomes from an Advanced Water Purification Facility.</title>
        <authorList>
            <person name="Stamps B.W."/>
            <person name="Spear J.R."/>
        </authorList>
    </citation>
    <scope>NUCLEOTIDE SEQUENCE [LARGE SCALE GENOMIC DNA]</scope>
    <source>
        <strain evidence="3">Bin_29_2</strain>
    </source>
</reference>
<dbReference type="OrthoDB" id="4745728at2"/>
<reference evidence="4" key="1">
    <citation type="submission" date="2015-04" db="EMBL/GenBank/DDBJ databases">
        <title>Genome sequence of Mycobacterium arupense GUC1.</title>
        <authorList>
            <person name="Greninger A.L."/>
            <person name="Cunningham G."/>
            <person name="Chiu C.Y."/>
            <person name="Miller S."/>
        </authorList>
    </citation>
    <scope>NUCLEOTIDE SEQUENCE [LARGE SCALE GENOMIC DNA]</scope>
    <source>
        <strain evidence="4">GUC1</strain>
    </source>
</reference>
<dbReference type="Proteomes" id="UP000321797">
    <property type="component" value="Unassembled WGS sequence"/>
</dbReference>
<comment type="caution">
    <text evidence="1">The sequence shown here is derived from an EMBL/GenBank/DDBJ whole genome shotgun (WGS) entry which is preliminary data.</text>
</comment>
<dbReference type="EMBL" id="LASW01000006">
    <property type="protein sequence ID" value="KKC00894.1"/>
    <property type="molecule type" value="Genomic_DNA"/>
</dbReference>
<name>A0A0F5N1F7_9MYCO</name>
<dbReference type="GeneID" id="29696813"/>
<gene>
    <name evidence="2" type="ORF">BST15_07825</name>
    <name evidence="3" type="ORF">E6Q54_05710</name>
    <name evidence="1" type="ORF">WR43_02975</name>
</gene>
<dbReference type="Proteomes" id="UP000192327">
    <property type="component" value="Unassembled WGS sequence"/>
</dbReference>
<dbReference type="RefSeq" id="WP_023363483.1">
    <property type="nucleotide sequence ID" value="NZ_JACKUJ010000017.1"/>
</dbReference>
<evidence type="ECO:0000313" key="4">
    <source>
        <dbReference type="Proteomes" id="UP000034416"/>
    </source>
</evidence>
<proteinExistence type="predicted"/>
<reference evidence="2 5" key="3">
    <citation type="submission" date="2016-12" db="EMBL/GenBank/DDBJ databases">
        <title>The new phylogeny of genus Mycobacterium.</title>
        <authorList>
            <person name="Tortoli E."/>
            <person name="Trovato A."/>
            <person name="Cirillo D.M."/>
        </authorList>
    </citation>
    <scope>NUCLEOTIDE SEQUENCE [LARGE SCALE GENOMIC DNA]</scope>
    <source>
        <strain evidence="2 5">DSM 44942</strain>
    </source>
</reference>
<keyword evidence="5" id="KW-1185">Reference proteome</keyword>
<dbReference type="EMBL" id="SSGD01000026">
    <property type="protein sequence ID" value="TXI58360.1"/>
    <property type="molecule type" value="Genomic_DNA"/>
</dbReference>
<evidence type="ECO:0000313" key="2">
    <source>
        <dbReference type="EMBL" id="OQZ99353.1"/>
    </source>
</evidence>
<reference evidence="1" key="2">
    <citation type="submission" date="2015-04" db="EMBL/GenBank/DDBJ databases">
        <title>Genome sequence of Mycobacterium arupense strain GUC1.</title>
        <authorList>
            <person name="Greninger A.L."/>
            <person name="Cunningham G."/>
            <person name="Chiu C.Y."/>
            <person name="Miller S."/>
        </authorList>
    </citation>
    <scope>NUCLEOTIDE SEQUENCE</scope>
    <source>
        <strain evidence="1">GUC1</strain>
    </source>
</reference>
<dbReference type="EMBL" id="MVHH01000011">
    <property type="protein sequence ID" value="OQZ99353.1"/>
    <property type="molecule type" value="Genomic_DNA"/>
</dbReference>
<dbReference type="AlphaFoldDB" id="A0A0F5N1F7"/>
<sequence length="328" mass="34862">MTGLGHLSGLSDDDLLRAAIRYEYEHFPDTADFALGQLYSGTVQGDPAAERVWAEETAPEQVELDLHLEGAGVRGHATRADKLATFVAGVNDATKAIVRERLQLNALNRNLLIHGLGPGSVRVVLRADAPLDGDAKHVPLGGTSQFASSPDSEALRTIARLFTNASSSAAGVGSDVRDLPIKARRGLLRSTSAMRTAGWDIAGQIRQRGLGSTEVAFTQAGAALLGSELKNYNYDSERGWAIGTIDGFRRSLGSLYLTPSGTKTPLAVNVSDPDTLAAAARLAAEEGVVVQVQIETVRALSSEESTRMTTSRSLLQIERAAESLPYPE</sequence>
<organism evidence="1 4">
    <name type="scientific">Mycolicibacter arupensis</name>
    <dbReference type="NCBI Taxonomy" id="342002"/>
    <lineage>
        <taxon>Bacteria</taxon>
        <taxon>Bacillati</taxon>
        <taxon>Actinomycetota</taxon>
        <taxon>Actinomycetes</taxon>
        <taxon>Mycobacteriales</taxon>
        <taxon>Mycobacteriaceae</taxon>
        <taxon>Mycolicibacter</taxon>
    </lineage>
</organism>
<evidence type="ECO:0000313" key="1">
    <source>
        <dbReference type="EMBL" id="KKC00894.1"/>
    </source>
</evidence>
<dbReference type="STRING" id="342002.BST15_07825"/>
<dbReference type="PATRIC" id="fig|342002.3.peg.1094"/>
<accession>A0A0F5N1F7</accession>
<evidence type="ECO:0000313" key="3">
    <source>
        <dbReference type="EMBL" id="TXI58360.1"/>
    </source>
</evidence>
<protein>
    <submittedName>
        <fullName evidence="1">Uncharacterized protein</fullName>
    </submittedName>
</protein>